<reference evidence="6 7" key="1">
    <citation type="submission" date="2022-05" db="EMBL/GenBank/DDBJ databases">
        <title>Luteimonas sp. SX5, whole genome shotgun sequencing project.</title>
        <authorList>
            <person name="Zhao G."/>
            <person name="Shen L."/>
        </authorList>
    </citation>
    <scope>NUCLEOTIDE SEQUENCE [LARGE SCALE GENOMIC DNA]</scope>
    <source>
        <strain evidence="6 7">SX5</strain>
    </source>
</reference>
<dbReference type="InterPro" id="IPR015422">
    <property type="entry name" value="PyrdxlP-dep_Trfase_small"/>
</dbReference>
<feature type="compositionally biased region" description="Basic and acidic residues" evidence="5">
    <location>
        <begin position="1"/>
        <end position="13"/>
    </location>
</feature>
<dbReference type="Pfam" id="PF00202">
    <property type="entry name" value="Aminotran_3"/>
    <property type="match status" value="1"/>
</dbReference>
<keyword evidence="6" id="KW-0808">Transferase</keyword>
<dbReference type="EMBL" id="JAMBEP010000005">
    <property type="protein sequence ID" value="MCL1636056.1"/>
    <property type="molecule type" value="Genomic_DNA"/>
</dbReference>
<proteinExistence type="inferred from homology"/>
<name>A0ABT0MME3_9GAMM</name>
<dbReference type="Proteomes" id="UP001431217">
    <property type="component" value="Unassembled WGS sequence"/>
</dbReference>
<dbReference type="InterPro" id="IPR049704">
    <property type="entry name" value="Aminotrans_3_PPA_site"/>
</dbReference>
<evidence type="ECO:0000256" key="5">
    <source>
        <dbReference type="SAM" id="MobiDB-lite"/>
    </source>
</evidence>
<protein>
    <submittedName>
        <fullName evidence="6">Aspartate aminotransferase family protein</fullName>
    </submittedName>
</protein>
<dbReference type="PANTHER" id="PTHR43094">
    <property type="entry name" value="AMINOTRANSFERASE"/>
    <property type="match status" value="1"/>
</dbReference>
<dbReference type="PROSITE" id="PS00600">
    <property type="entry name" value="AA_TRANSFER_CLASS_3"/>
    <property type="match status" value="1"/>
</dbReference>
<dbReference type="InterPro" id="IPR015424">
    <property type="entry name" value="PyrdxlP-dep_Trfase"/>
</dbReference>
<dbReference type="SUPFAM" id="SSF53383">
    <property type="entry name" value="PLP-dependent transferases"/>
    <property type="match status" value="1"/>
</dbReference>
<keyword evidence="6" id="KW-0032">Aminotransferase</keyword>
<gene>
    <name evidence="6" type="ORF">M2650_15635</name>
</gene>
<dbReference type="Gene3D" id="3.90.1150.10">
    <property type="entry name" value="Aspartate Aminotransferase, domain 1"/>
    <property type="match status" value="1"/>
</dbReference>
<evidence type="ECO:0000313" key="7">
    <source>
        <dbReference type="Proteomes" id="UP001431217"/>
    </source>
</evidence>
<organism evidence="6 7">
    <name type="scientific">Luteimonas galliterrae</name>
    <dbReference type="NCBI Taxonomy" id="2940486"/>
    <lineage>
        <taxon>Bacteria</taxon>
        <taxon>Pseudomonadati</taxon>
        <taxon>Pseudomonadota</taxon>
        <taxon>Gammaproteobacteria</taxon>
        <taxon>Lysobacterales</taxon>
        <taxon>Lysobacteraceae</taxon>
        <taxon>Luteimonas</taxon>
    </lineage>
</organism>
<dbReference type="RefSeq" id="WP_249476086.1">
    <property type="nucleotide sequence ID" value="NZ_JAMBEP010000005.1"/>
</dbReference>
<dbReference type="NCBIfam" id="NF004718">
    <property type="entry name" value="PRK06062.1"/>
    <property type="match status" value="1"/>
</dbReference>
<comment type="cofactor">
    <cofactor evidence="1">
        <name>pyridoxal 5'-phosphate</name>
        <dbReference type="ChEBI" id="CHEBI:597326"/>
    </cofactor>
</comment>
<evidence type="ECO:0000256" key="1">
    <source>
        <dbReference type="ARBA" id="ARBA00001933"/>
    </source>
</evidence>
<dbReference type="InterPro" id="IPR015421">
    <property type="entry name" value="PyrdxlP-dep_Trfase_major"/>
</dbReference>
<dbReference type="PANTHER" id="PTHR43094:SF1">
    <property type="entry name" value="AMINOTRANSFERASE CLASS-III"/>
    <property type="match status" value="1"/>
</dbReference>
<evidence type="ECO:0000256" key="2">
    <source>
        <dbReference type="ARBA" id="ARBA00008954"/>
    </source>
</evidence>
<dbReference type="GO" id="GO:0008483">
    <property type="term" value="F:transaminase activity"/>
    <property type="evidence" value="ECO:0007669"/>
    <property type="project" value="UniProtKB-KW"/>
</dbReference>
<evidence type="ECO:0000256" key="3">
    <source>
        <dbReference type="ARBA" id="ARBA00022898"/>
    </source>
</evidence>
<comment type="similarity">
    <text evidence="2 4">Belongs to the class-III pyridoxal-phosphate-dependent aminotransferase family.</text>
</comment>
<comment type="caution">
    <text evidence="6">The sequence shown here is derived from an EMBL/GenBank/DDBJ whole genome shotgun (WGS) entry which is preliminary data.</text>
</comment>
<accession>A0ABT0MME3</accession>
<evidence type="ECO:0000256" key="4">
    <source>
        <dbReference type="RuleBase" id="RU003560"/>
    </source>
</evidence>
<dbReference type="CDD" id="cd00610">
    <property type="entry name" value="OAT_like"/>
    <property type="match status" value="1"/>
</dbReference>
<keyword evidence="3 4" id="KW-0663">Pyridoxal phosphate</keyword>
<dbReference type="Gene3D" id="3.40.640.10">
    <property type="entry name" value="Type I PLP-dependent aspartate aminotransferase-like (Major domain)"/>
    <property type="match status" value="1"/>
</dbReference>
<feature type="region of interest" description="Disordered" evidence="5">
    <location>
        <begin position="1"/>
        <end position="20"/>
    </location>
</feature>
<sequence>MRDAIDDSVRDDAAPSAARRSDRKHVLHSWSAHGTFEPIVIAGSEGAYFWDEDGRRWLDFSSQLVNVNVGHQHPKLIAAIRLQAEKLCTVAPYHANEATSEAARLIAELAPGDLNRVFFTNGGAEAVENAIRMARLHTGRHKVLTAYRSYHGATAGALAASGDPRRWPSEPGAPGIARFWGPYPYRSAFHADSAQEECERALAHLADTVMAEGAHAIAAVLLETVVGGNGILVPPDGYLQGVRALCDAHGILMIADEVMTGFGRCGEWFAVDRWNVVPDLITFAKGVNSGYVPLGGVIVSDAVAASFATRAYPGGLTYSGHPLACAAAVACIGIYKEENLIVRARRLGEEVIAPALRAMQARHPSIGDVRGLGAFWAIELVRDRATREPLVPFNASGPADAPMAEFAAACKQRGLWPFVVSNRLHIVPPLIIDEQALRDGLSIVDEALQVADRHCAG</sequence>
<keyword evidence="7" id="KW-1185">Reference proteome</keyword>
<evidence type="ECO:0000313" key="6">
    <source>
        <dbReference type="EMBL" id="MCL1636056.1"/>
    </source>
</evidence>
<dbReference type="InterPro" id="IPR005814">
    <property type="entry name" value="Aminotrans_3"/>
</dbReference>